<dbReference type="SUPFAM" id="SSF46689">
    <property type="entry name" value="Homeodomain-like"/>
    <property type="match status" value="1"/>
</dbReference>
<evidence type="ECO:0000259" key="5">
    <source>
        <dbReference type="PROSITE" id="PS50977"/>
    </source>
</evidence>
<sequence>MSTDASATPRERLLATAGELFYQEGVHTVGIDRVIAEAGVAKATLYSAFGSKDGLIAAYLEDRHRALRERVERAIGRRSSPRDGLLAIFDVLIELAGEPGYRGCAFANATAEAHAESAAAAADAYRAWLRNTFSTLASQAGAADPDALGQQLHLLWDGVAQSARMDRSQRAGRVARDAAATLIDAAVVAASS</sequence>
<comment type="caution">
    <text evidence="6">The sequence shown here is derived from an EMBL/GenBank/DDBJ whole genome shotgun (WGS) entry which is preliminary data.</text>
</comment>
<dbReference type="InterPro" id="IPR009057">
    <property type="entry name" value="Homeodomain-like_sf"/>
</dbReference>
<feature type="domain" description="HTH tetR-type" evidence="5">
    <location>
        <begin position="7"/>
        <end position="67"/>
    </location>
</feature>
<keyword evidence="7" id="KW-1185">Reference proteome</keyword>
<keyword evidence="1" id="KW-0805">Transcription regulation</keyword>
<dbReference type="PANTHER" id="PTHR47506">
    <property type="entry name" value="TRANSCRIPTIONAL REGULATORY PROTEIN"/>
    <property type="match status" value="1"/>
</dbReference>
<evidence type="ECO:0000313" key="7">
    <source>
        <dbReference type="Proteomes" id="UP001229651"/>
    </source>
</evidence>
<gene>
    <name evidence="6" type="ORF">FB470_005918</name>
</gene>
<dbReference type="Gene3D" id="1.10.357.10">
    <property type="entry name" value="Tetracycline Repressor, domain 2"/>
    <property type="match status" value="1"/>
</dbReference>
<dbReference type="RefSeq" id="WP_306996689.1">
    <property type="nucleotide sequence ID" value="NZ_JAUSUT010000001.1"/>
</dbReference>
<dbReference type="SUPFAM" id="SSF48498">
    <property type="entry name" value="Tetracyclin repressor-like, C-terminal domain"/>
    <property type="match status" value="1"/>
</dbReference>
<evidence type="ECO:0000313" key="6">
    <source>
        <dbReference type="EMBL" id="MDQ0381924.1"/>
    </source>
</evidence>
<reference evidence="6 7" key="1">
    <citation type="submission" date="2023-07" db="EMBL/GenBank/DDBJ databases">
        <title>Sequencing the genomes of 1000 actinobacteria strains.</title>
        <authorList>
            <person name="Klenk H.-P."/>
        </authorList>
    </citation>
    <scope>NUCLEOTIDE SEQUENCE [LARGE SCALE GENOMIC DNA]</scope>
    <source>
        <strain evidence="6 7">DSM 45805</strain>
    </source>
</reference>
<keyword evidence="2 4" id="KW-0238">DNA-binding</keyword>
<evidence type="ECO:0000256" key="1">
    <source>
        <dbReference type="ARBA" id="ARBA00023015"/>
    </source>
</evidence>
<dbReference type="InterPro" id="IPR001647">
    <property type="entry name" value="HTH_TetR"/>
</dbReference>
<name>A0ABU0F3K4_9PSEU</name>
<dbReference type="PROSITE" id="PS50977">
    <property type="entry name" value="HTH_TETR_2"/>
    <property type="match status" value="1"/>
</dbReference>
<feature type="DNA-binding region" description="H-T-H motif" evidence="4">
    <location>
        <begin position="30"/>
        <end position="49"/>
    </location>
</feature>
<proteinExistence type="predicted"/>
<evidence type="ECO:0000256" key="2">
    <source>
        <dbReference type="ARBA" id="ARBA00023125"/>
    </source>
</evidence>
<evidence type="ECO:0000256" key="4">
    <source>
        <dbReference type="PROSITE-ProRule" id="PRU00335"/>
    </source>
</evidence>
<evidence type="ECO:0000256" key="3">
    <source>
        <dbReference type="ARBA" id="ARBA00023163"/>
    </source>
</evidence>
<dbReference type="PRINTS" id="PR00455">
    <property type="entry name" value="HTHTETR"/>
</dbReference>
<dbReference type="InterPro" id="IPR036271">
    <property type="entry name" value="Tet_transcr_reg_TetR-rel_C_sf"/>
</dbReference>
<dbReference type="Pfam" id="PF00440">
    <property type="entry name" value="TetR_N"/>
    <property type="match status" value="1"/>
</dbReference>
<organism evidence="6 7">
    <name type="scientific">Amycolatopsis thermophila</name>
    <dbReference type="NCBI Taxonomy" id="206084"/>
    <lineage>
        <taxon>Bacteria</taxon>
        <taxon>Bacillati</taxon>
        <taxon>Actinomycetota</taxon>
        <taxon>Actinomycetes</taxon>
        <taxon>Pseudonocardiales</taxon>
        <taxon>Pseudonocardiaceae</taxon>
        <taxon>Amycolatopsis</taxon>
    </lineage>
</organism>
<dbReference type="Proteomes" id="UP001229651">
    <property type="component" value="Unassembled WGS sequence"/>
</dbReference>
<keyword evidence="3" id="KW-0804">Transcription</keyword>
<accession>A0ABU0F3K4</accession>
<protein>
    <submittedName>
        <fullName evidence="6">AcrR family transcriptional regulator</fullName>
    </submittedName>
</protein>
<dbReference type="EMBL" id="JAUSUT010000001">
    <property type="protein sequence ID" value="MDQ0381924.1"/>
    <property type="molecule type" value="Genomic_DNA"/>
</dbReference>
<dbReference type="PANTHER" id="PTHR47506:SF1">
    <property type="entry name" value="HTH-TYPE TRANSCRIPTIONAL REGULATOR YJDC"/>
    <property type="match status" value="1"/>
</dbReference>